<dbReference type="PANTHER" id="PTHR23028">
    <property type="entry name" value="ACETYLTRANSFERASE"/>
    <property type="match status" value="1"/>
</dbReference>
<sequence>MNKMKPTRYIRSLDGLRGLAVLAVIAYHLNFPWASGGLLGVTIFFVLSGYLITNLLVIEYENNNRINLKNFWIRRARRLLPAMFTVLVTVTAWSTLFARPFLERLRDDFIPALLYYSNWWYIFQDLSYFEAMSTPSLLTHFWSLAIEEQFYIIWPLLIAGAFLCHMSKKQMVKLTLLMALLSSLLMALFYSSTTDPSRVYYGTDTRAFSLLIGAALAFIWPSQKLSKTIPASLRRSMDIIGAVCLTAILVMMVVVNQYDGFLYRGGMLLASLLTAVLLAVLIHPASKLGVFMTFKPLTWVGERSYGIYLWHFPVILLTSPQISTSETSLVTIAVQIALTLILSAISYKYIENPIRKGAVGSFYAKIQSRGWSIKQTTYRQWFTVGCIALLVTVSCIGLSFKSIGALQPEISSAGSATISEQSSDMPDADIKENSNKETTPAEKDEQPADEKVADDKVKQPQKAPTDYNITIIGDSVMVNVEPFIKTHFPNTTVNASIGRQLHEGTDLIKSMNQNNKLGDIVIIALGSNGSFTSDQLSDALEAVGSNRQIFLINTRVPRNWENIVNKRLEEAADHNPSVHLIDWYSTSSGRNEYFANDGIHLTQTGARAYAAMIAAEVQK</sequence>
<comment type="caution">
    <text evidence="12">The sequence shown here is derived from an EMBL/GenBank/DDBJ whole genome shotgun (WGS) entry which is preliminary data.</text>
</comment>
<evidence type="ECO:0000256" key="9">
    <source>
        <dbReference type="SAM" id="MobiDB-lite"/>
    </source>
</evidence>
<keyword evidence="13" id="KW-1185">Reference proteome</keyword>
<evidence type="ECO:0000256" key="5">
    <source>
        <dbReference type="ARBA" id="ARBA00022692"/>
    </source>
</evidence>
<dbReference type="InterPro" id="IPR002656">
    <property type="entry name" value="Acyl_transf_3_dom"/>
</dbReference>
<evidence type="ECO:0000256" key="4">
    <source>
        <dbReference type="ARBA" id="ARBA00022679"/>
    </source>
</evidence>
<evidence type="ECO:0000256" key="3">
    <source>
        <dbReference type="ARBA" id="ARBA00022475"/>
    </source>
</evidence>
<dbReference type="AlphaFoldDB" id="A0A927CWS6"/>
<comment type="subcellular location">
    <subcellularLocation>
        <location evidence="1">Cell membrane</location>
        <topology evidence="1">Multi-pass membrane protein</topology>
    </subcellularLocation>
</comment>
<evidence type="ECO:0000256" key="7">
    <source>
        <dbReference type="ARBA" id="ARBA00023136"/>
    </source>
</evidence>
<keyword evidence="5 10" id="KW-0812">Transmembrane</keyword>
<feature type="transmembrane region" description="Helical" evidence="10">
    <location>
        <begin position="12"/>
        <end position="31"/>
    </location>
</feature>
<comment type="similarity">
    <text evidence="2">Belongs to the acyltransferase 3 family.</text>
</comment>
<dbReference type="GO" id="GO:0005886">
    <property type="term" value="C:plasma membrane"/>
    <property type="evidence" value="ECO:0007669"/>
    <property type="project" value="UniProtKB-SubCell"/>
</dbReference>
<organism evidence="12 13">
    <name type="scientific">Peribacillus faecalis</name>
    <dbReference type="NCBI Taxonomy" id="2772559"/>
    <lineage>
        <taxon>Bacteria</taxon>
        <taxon>Bacillati</taxon>
        <taxon>Bacillota</taxon>
        <taxon>Bacilli</taxon>
        <taxon>Bacillales</taxon>
        <taxon>Bacillaceae</taxon>
        <taxon>Peribacillus</taxon>
    </lineage>
</organism>
<dbReference type="EMBL" id="JACXSI010000026">
    <property type="protein sequence ID" value="MBD3109006.1"/>
    <property type="molecule type" value="Genomic_DNA"/>
</dbReference>
<keyword evidence="3" id="KW-1003">Cell membrane</keyword>
<dbReference type="Pfam" id="PF01757">
    <property type="entry name" value="Acyl_transf_3"/>
    <property type="match status" value="1"/>
</dbReference>
<dbReference type="InterPro" id="IPR036514">
    <property type="entry name" value="SGNH_hydro_sf"/>
</dbReference>
<dbReference type="CDD" id="cd01840">
    <property type="entry name" value="SGNH_hydrolase_yrhL_like"/>
    <property type="match status" value="1"/>
</dbReference>
<feature type="transmembrane region" description="Helical" evidence="10">
    <location>
        <begin position="79"/>
        <end position="98"/>
    </location>
</feature>
<feature type="region of interest" description="Disordered" evidence="9">
    <location>
        <begin position="416"/>
        <end position="461"/>
    </location>
</feature>
<dbReference type="Proteomes" id="UP000602076">
    <property type="component" value="Unassembled WGS sequence"/>
</dbReference>
<feature type="transmembrane region" description="Helical" evidence="10">
    <location>
        <begin position="174"/>
        <end position="193"/>
    </location>
</feature>
<keyword evidence="6 10" id="KW-1133">Transmembrane helix</keyword>
<dbReference type="RefSeq" id="WP_190998547.1">
    <property type="nucleotide sequence ID" value="NZ_JACXSI010000026.1"/>
</dbReference>
<dbReference type="Gene3D" id="3.40.50.1110">
    <property type="entry name" value="SGNH hydrolase"/>
    <property type="match status" value="1"/>
</dbReference>
<keyword evidence="4" id="KW-0808">Transferase</keyword>
<dbReference type="GO" id="GO:0009103">
    <property type="term" value="P:lipopolysaccharide biosynthetic process"/>
    <property type="evidence" value="ECO:0007669"/>
    <property type="project" value="TreeGrafter"/>
</dbReference>
<dbReference type="SUPFAM" id="SSF52266">
    <property type="entry name" value="SGNH hydrolase"/>
    <property type="match status" value="1"/>
</dbReference>
<dbReference type="InterPro" id="IPR050879">
    <property type="entry name" value="Acyltransferase_3"/>
</dbReference>
<reference evidence="12" key="1">
    <citation type="submission" date="2020-09" db="EMBL/GenBank/DDBJ databases">
        <title>Bacillus faecalis sp. nov., a moderately halophilic bacterium isolated from cow faeces.</title>
        <authorList>
            <person name="Jiang L."/>
            <person name="Lee J."/>
        </authorList>
    </citation>
    <scope>NUCLEOTIDE SEQUENCE</scope>
    <source>
        <strain evidence="12">AGMB 02131</strain>
    </source>
</reference>
<feature type="transmembrane region" description="Helical" evidence="10">
    <location>
        <begin position="305"/>
        <end position="322"/>
    </location>
</feature>
<name>A0A927CWS6_9BACI</name>
<feature type="domain" description="Acyltransferase 3" evidence="11">
    <location>
        <begin position="11"/>
        <end position="346"/>
    </location>
</feature>
<keyword evidence="7 10" id="KW-0472">Membrane</keyword>
<feature type="transmembrane region" description="Helical" evidence="10">
    <location>
        <begin position="37"/>
        <end position="58"/>
    </location>
</feature>
<evidence type="ECO:0000313" key="13">
    <source>
        <dbReference type="Proteomes" id="UP000602076"/>
    </source>
</evidence>
<feature type="transmembrane region" description="Helical" evidence="10">
    <location>
        <begin position="199"/>
        <end position="219"/>
    </location>
</feature>
<feature type="compositionally biased region" description="Basic and acidic residues" evidence="9">
    <location>
        <begin position="428"/>
        <end position="458"/>
    </location>
</feature>
<evidence type="ECO:0000256" key="2">
    <source>
        <dbReference type="ARBA" id="ARBA00007400"/>
    </source>
</evidence>
<dbReference type="PANTHER" id="PTHR23028:SF53">
    <property type="entry name" value="ACYL_TRANSF_3 DOMAIN-CONTAINING PROTEIN"/>
    <property type="match status" value="1"/>
</dbReference>
<feature type="transmembrane region" description="Helical" evidence="10">
    <location>
        <begin position="261"/>
        <end position="284"/>
    </location>
</feature>
<dbReference type="GO" id="GO:0016747">
    <property type="term" value="F:acyltransferase activity, transferring groups other than amino-acyl groups"/>
    <property type="evidence" value="ECO:0007669"/>
    <property type="project" value="InterPro"/>
</dbReference>
<evidence type="ECO:0000256" key="10">
    <source>
        <dbReference type="SAM" id="Phobius"/>
    </source>
</evidence>
<protein>
    <submittedName>
        <fullName evidence="12">Acetyltransferase</fullName>
    </submittedName>
</protein>
<accession>A0A927CWS6</accession>
<evidence type="ECO:0000256" key="1">
    <source>
        <dbReference type="ARBA" id="ARBA00004651"/>
    </source>
</evidence>
<feature type="transmembrane region" description="Helical" evidence="10">
    <location>
        <begin position="150"/>
        <end position="167"/>
    </location>
</feature>
<evidence type="ECO:0000259" key="11">
    <source>
        <dbReference type="Pfam" id="PF01757"/>
    </source>
</evidence>
<feature type="transmembrane region" description="Helical" evidence="10">
    <location>
        <begin position="381"/>
        <end position="400"/>
    </location>
</feature>
<evidence type="ECO:0000256" key="6">
    <source>
        <dbReference type="ARBA" id="ARBA00022989"/>
    </source>
</evidence>
<keyword evidence="8" id="KW-0012">Acyltransferase</keyword>
<feature type="transmembrane region" description="Helical" evidence="10">
    <location>
        <begin position="328"/>
        <end position="347"/>
    </location>
</feature>
<evidence type="ECO:0000313" key="12">
    <source>
        <dbReference type="EMBL" id="MBD3109006.1"/>
    </source>
</evidence>
<gene>
    <name evidence="12" type="ORF">IEO70_11615</name>
</gene>
<feature type="transmembrane region" description="Helical" evidence="10">
    <location>
        <begin position="239"/>
        <end position="255"/>
    </location>
</feature>
<evidence type="ECO:0000256" key="8">
    <source>
        <dbReference type="ARBA" id="ARBA00023315"/>
    </source>
</evidence>
<proteinExistence type="inferred from homology"/>